<evidence type="ECO:0000256" key="7">
    <source>
        <dbReference type="RuleBase" id="RU004326"/>
    </source>
</evidence>
<dbReference type="Gene3D" id="3.40.120.10">
    <property type="entry name" value="Alpha-D-Glucose-1,6-Bisphosphate, subunit A, domain 3"/>
    <property type="match status" value="3"/>
</dbReference>
<evidence type="ECO:0000256" key="6">
    <source>
        <dbReference type="ARBA" id="ARBA00023235"/>
    </source>
</evidence>
<evidence type="ECO:0000256" key="4">
    <source>
        <dbReference type="ARBA" id="ARBA00022723"/>
    </source>
</evidence>
<dbReference type="Pfam" id="PF02878">
    <property type="entry name" value="PGM_PMM_I"/>
    <property type="match status" value="1"/>
</dbReference>
<dbReference type="KEGG" id="mliy:RYJ27_09005"/>
<dbReference type="Pfam" id="PF00408">
    <property type="entry name" value="PGM_PMM_IV"/>
    <property type="match status" value="1"/>
</dbReference>
<dbReference type="PANTHER" id="PTHR45745:SF1">
    <property type="entry name" value="PHOSPHOGLUCOMUTASE 2B-RELATED"/>
    <property type="match status" value="1"/>
</dbReference>
<evidence type="ECO:0000259" key="9">
    <source>
        <dbReference type="Pfam" id="PF02878"/>
    </source>
</evidence>
<dbReference type="InterPro" id="IPR036900">
    <property type="entry name" value="A-D-PHexomutase_C_sf"/>
</dbReference>
<evidence type="ECO:0000259" key="10">
    <source>
        <dbReference type="Pfam" id="PF02879"/>
    </source>
</evidence>
<dbReference type="EC" id="5.4.2.-" evidence="12"/>
<dbReference type="GO" id="GO:0006166">
    <property type="term" value="P:purine ribonucleoside salvage"/>
    <property type="evidence" value="ECO:0007669"/>
    <property type="project" value="TreeGrafter"/>
</dbReference>
<feature type="domain" description="Alpha-D-phosphohexomutase C-terminal" evidence="8">
    <location>
        <begin position="462"/>
        <end position="543"/>
    </location>
</feature>
<evidence type="ECO:0000256" key="1">
    <source>
        <dbReference type="ARBA" id="ARBA00001946"/>
    </source>
</evidence>
<organism evidence="12 13">
    <name type="scientific">Microbacterium limosum</name>
    <dbReference type="NCBI Taxonomy" id="3079935"/>
    <lineage>
        <taxon>Bacteria</taxon>
        <taxon>Bacillati</taxon>
        <taxon>Actinomycetota</taxon>
        <taxon>Actinomycetes</taxon>
        <taxon>Micrococcales</taxon>
        <taxon>Microbacteriaceae</taxon>
        <taxon>Microbacterium</taxon>
    </lineage>
</organism>
<dbReference type="PANTHER" id="PTHR45745">
    <property type="entry name" value="PHOSPHOMANNOMUTASE 45A"/>
    <property type="match status" value="1"/>
</dbReference>
<evidence type="ECO:0000313" key="13">
    <source>
        <dbReference type="Proteomes" id="UP001329313"/>
    </source>
</evidence>
<keyword evidence="3" id="KW-0597">Phosphoprotein</keyword>
<dbReference type="RefSeq" id="WP_330169987.1">
    <property type="nucleotide sequence ID" value="NZ_CP137080.1"/>
</dbReference>
<dbReference type="Pfam" id="PF02879">
    <property type="entry name" value="PGM_PMM_II"/>
    <property type="match status" value="1"/>
</dbReference>
<gene>
    <name evidence="12" type="ORF">RYJ27_09005</name>
</gene>
<keyword evidence="5 7" id="KW-0460">Magnesium</keyword>
<evidence type="ECO:0000313" key="12">
    <source>
        <dbReference type="EMBL" id="WOQ68846.1"/>
    </source>
</evidence>
<comment type="similarity">
    <text evidence="2 7">Belongs to the phosphohexose mutase family.</text>
</comment>
<dbReference type="Pfam" id="PF02880">
    <property type="entry name" value="PGM_PMM_III"/>
    <property type="match status" value="1"/>
</dbReference>
<protein>
    <submittedName>
        <fullName evidence="12">Phospho-sugar mutase</fullName>
        <ecNumber evidence="12">5.4.2.-</ecNumber>
    </submittedName>
</protein>
<dbReference type="PROSITE" id="PS00710">
    <property type="entry name" value="PGM_PMM"/>
    <property type="match status" value="1"/>
</dbReference>
<dbReference type="InterPro" id="IPR005845">
    <property type="entry name" value="A-D-PHexomutase_a/b/a-II"/>
</dbReference>
<dbReference type="SUPFAM" id="SSF55957">
    <property type="entry name" value="Phosphoglucomutase, C-terminal domain"/>
    <property type="match status" value="1"/>
</dbReference>
<dbReference type="AlphaFoldDB" id="A0AAU0MFB1"/>
<dbReference type="Gene3D" id="3.30.310.50">
    <property type="entry name" value="Alpha-D-phosphohexomutase, C-terminal domain"/>
    <property type="match status" value="1"/>
</dbReference>
<dbReference type="GO" id="GO:0005975">
    <property type="term" value="P:carbohydrate metabolic process"/>
    <property type="evidence" value="ECO:0007669"/>
    <property type="project" value="InterPro"/>
</dbReference>
<dbReference type="GO" id="GO:0008973">
    <property type="term" value="F:phosphopentomutase activity"/>
    <property type="evidence" value="ECO:0007669"/>
    <property type="project" value="TreeGrafter"/>
</dbReference>
<dbReference type="SUPFAM" id="SSF53738">
    <property type="entry name" value="Phosphoglucomutase, first 3 domains"/>
    <property type="match status" value="3"/>
</dbReference>
<feature type="domain" description="Alpha-D-phosphohexomutase alpha/beta/alpha" evidence="10">
    <location>
        <begin position="225"/>
        <end position="325"/>
    </location>
</feature>
<accession>A0AAU0MFB1</accession>
<feature type="domain" description="Alpha-D-phosphohexomutase alpha/beta/alpha" evidence="11">
    <location>
        <begin position="335"/>
        <end position="449"/>
    </location>
</feature>
<dbReference type="InterPro" id="IPR005844">
    <property type="entry name" value="A-D-PHexomutase_a/b/a-I"/>
</dbReference>
<evidence type="ECO:0000259" key="8">
    <source>
        <dbReference type="Pfam" id="PF00408"/>
    </source>
</evidence>
<sequence length="560" mass="58416">MNGADAAAPLAAARDWLAQDPDPQTRAELEALIASADAGDAAASADLADRFGARLAFGTAGLRGALGAGSNRMNRVLVAQAAAGLAAYLRERADDGAAPSVVIGYDGRRNSDVFARDSAEIFAGAGLRAILLPRLLPTPVLAFAVRHLGADAGVMVTASHNPPEDNGYKVYLGGADRGAQIVSPSDAEIAAHIERVATTERVPLLPRSTGYETAPESVVDAYARATAAVAPAPAGADALRWVYTAMHGVGWETLSRIVERAGYPAPHNVEAQLHPDASFPTVSFPNPEEPGAMDLALEEARRVRADLVLANDPDADRLAVAVPVDAEGGYRVLSGNEVGLLLGWRAARAARDAGATAGASLACSLVSSPGLGEIARHYGLDFHETLTGFKWISRAPGILFGFEEALGYLVNPETVRDKDGISAAIAVLGLAAAARAEGSSLAGMLEELASRFGHFRSGQVSVRVTDLRIIADVMARLRAQPPSEFGGVGILRADDLLRPTDGTVPGDVLRYTLDDGSRVIVRPSGTEPKLKIYLDVRADSAEDAAGRLARLEEAARALVS</sequence>
<evidence type="ECO:0000259" key="11">
    <source>
        <dbReference type="Pfam" id="PF02880"/>
    </source>
</evidence>
<dbReference type="InterPro" id="IPR016066">
    <property type="entry name" value="A-D-PHexomutase_CS"/>
</dbReference>
<reference evidence="12 13" key="1">
    <citation type="submission" date="2023-10" db="EMBL/GenBank/DDBJ databases">
        <title>Y20.</title>
        <authorList>
            <person name="Zhang G."/>
            <person name="Ding Y."/>
        </authorList>
    </citation>
    <scope>NUCLEOTIDE SEQUENCE [LARGE SCALE GENOMIC DNA]</scope>
    <source>
        <strain evidence="12 13">Y20</strain>
    </source>
</reference>
<dbReference type="InterPro" id="IPR005846">
    <property type="entry name" value="A-D-PHexomutase_a/b/a-III"/>
</dbReference>
<dbReference type="InterPro" id="IPR016055">
    <property type="entry name" value="A-D-PHexomutase_a/b/a-I/II/III"/>
</dbReference>
<evidence type="ECO:0000256" key="3">
    <source>
        <dbReference type="ARBA" id="ARBA00022553"/>
    </source>
</evidence>
<dbReference type="PRINTS" id="PR00509">
    <property type="entry name" value="PGMPMM"/>
</dbReference>
<dbReference type="GO" id="GO:0000287">
    <property type="term" value="F:magnesium ion binding"/>
    <property type="evidence" value="ECO:0007669"/>
    <property type="project" value="InterPro"/>
</dbReference>
<name>A0AAU0MFB1_9MICO</name>
<keyword evidence="13" id="KW-1185">Reference proteome</keyword>
<dbReference type="InterPro" id="IPR005843">
    <property type="entry name" value="A-D-PHexomutase_C"/>
</dbReference>
<keyword evidence="4 7" id="KW-0479">Metal-binding</keyword>
<evidence type="ECO:0000256" key="5">
    <source>
        <dbReference type="ARBA" id="ARBA00022842"/>
    </source>
</evidence>
<comment type="cofactor">
    <cofactor evidence="1">
        <name>Mg(2+)</name>
        <dbReference type="ChEBI" id="CHEBI:18420"/>
    </cofactor>
</comment>
<dbReference type="CDD" id="cd05799">
    <property type="entry name" value="PGM2"/>
    <property type="match status" value="1"/>
</dbReference>
<evidence type="ECO:0000256" key="2">
    <source>
        <dbReference type="ARBA" id="ARBA00010231"/>
    </source>
</evidence>
<dbReference type="Proteomes" id="UP001329313">
    <property type="component" value="Chromosome"/>
</dbReference>
<dbReference type="InterPro" id="IPR005841">
    <property type="entry name" value="Alpha-D-phosphohexomutase_SF"/>
</dbReference>
<dbReference type="EMBL" id="CP137080">
    <property type="protein sequence ID" value="WOQ68846.1"/>
    <property type="molecule type" value="Genomic_DNA"/>
</dbReference>
<proteinExistence type="inferred from homology"/>
<keyword evidence="6 12" id="KW-0413">Isomerase</keyword>
<feature type="domain" description="Alpha-D-phosphohexomutase alpha/beta/alpha" evidence="9">
    <location>
        <begin position="55"/>
        <end position="197"/>
    </location>
</feature>